<comment type="caution">
    <text evidence="1">The sequence shown here is derived from an EMBL/GenBank/DDBJ whole genome shotgun (WGS) entry which is preliminary data.</text>
</comment>
<accession>A0AAD7D6G9</accession>
<sequence length="463" mass="49582">MLFVPTDTLHAEPEPARSWRCCSRSLSRRFGCVHFLLFSILPFRTRPTRTLYVLLRASPALHFASSDLFLDTELRMVCVHTPSVRRATVYASRPPTRLSVGPRLGPRAPLYMCPAALGAAGPLRVALALGMLRYWLRNAQVHTALRSSVEKVGTRSRLFPSPSMSSYILYASTLCPPHHYSVPLLPAVVPALGAGREAITVPTLHSANAAPPPRRSLHSANPAPAPTLFRAADDPALCVPNNDIPTPVCTTAITLSFLYSPLPPGIDDPPLIQVLLDLHFFARMQAGGRMDVPPHLARDCAEAGGRLVASGGTGPQPIGPTQEGIHEKNARPIVRFERQLSGVPLPPGVAAVGVGGADEEEENADPYAPAASTSAGATAYPTALLPIDPVAIVGRGSTLVRRMGEEERTSGGWRTRGARGFVGGMGIFLGPPHQVTKYDFETCTVAAKAIWGHFLAESLQIKL</sequence>
<gene>
    <name evidence="1" type="ORF">B0H17DRAFT_1205996</name>
</gene>
<reference evidence="1" key="1">
    <citation type="submission" date="2023-03" db="EMBL/GenBank/DDBJ databases">
        <title>Massive genome expansion in bonnet fungi (Mycena s.s.) driven by repeated elements and novel gene families across ecological guilds.</title>
        <authorList>
            <consortium name="Lawrence Berkeley National Laboratory"/>
            <person name="Harder C.B."/>
            <person name="Miyauchi S."/>
            <person name="Viragh M."/>
            <person name="Kuo A."/>
            <person name="Thoen E."/>
            <person name="Andreopoulos B."/>
            <person name="Lu D."/>
            <person name="Skrede I."/>
            <person name="Drula E."/>
            <person name="Henrissat B."/>
            <person name="Morin E."/>
            <person name="Kohler A."/>
            <person name="Barry K."/>
            <person name="LaButti K."/>
            <person name="Morin E."/>
            <person name="Salamov A."/>
            <person name="Lipzen A."/>
            <person name="Mereny Z."/>
            <person name="Hegedus B."/>
            <person name="Baldrian P."/>
            <person name="Stursova M."/>
            <person name="Weitz H."/>
            <person name="Taylor A."/>
            <person name="Grigoriev I.V."/>
            <person name="Nagy L.G."/>
            <person name="Martin F."/>
            <person name="Kauserud H."/>
        </authorList>
    </citation>
    <scope>NUCLEOTIDE SEQUENCE</scope>
    <source>
        <strain evidence="1">CBHHK067</strain>
    </source>
</reference>
<proteinExistence type="predicted"/>
<name>A0AAD7D6G9_MYCRO</name>
<organism evidence="1 2">
    <name type="scientific">Mycena rosella</name>
    <name type="common">Pink bonnet</name>
    <name type="synonym">Agaricus rosellus</name>
    <dbReference type="NCBI Taxonomy" id="1033263"/>
    <lineage>
        <taxon>Eukaryota</taxon>
        <taxon>Fungi</taxon>
        <taxon>Dikarya</taxon>
        <taxon>Basidiomycota</taxon>
        <taxon>Agaricomycotina</taxon>
        <taxon>Agaricomycetes</taxon>
        <taxon>Agaricomycetidae</taxon>
        <taxon>Agaricales</taxon>
        <taxon>Marasmiineae</taxon>
        <taxon>Mycenaceae</taxon>
        <taxon>Mycena</taxon>
    </lineage>
</organism>
<evidence type="ECO:0000313" key="2">
    <source>
        <dbReference type="Proteomes" id="UP001221757"/>
    </source>
</evidence>
<protein>
    <submittedName>
        <fullName evidence="1">Uncharacterized protein</fullName>
    </submittedName>
</protein>
<dbReference type="Proteomes" id="UP001221757">
    <property type="component" value="Unassembled WGS sequence"/>
</dbReference>
<keyword evidence="2" id="KW-1185">Reference proteome</keyword>
<evidence type="ECO:0000313" key="1">
    <source>
        <dbReference type="EMBL" id="KAJ7681183.1"/>
    </source>
</evidence>
<dbReference type="AlphaFoldDB" id="A0AAD7D6G9"/>
<dbReference type="EMBL" id="JARKIE010000121">
    <property type="protein sequence ID" value="KAJ7681183.1"/>
    <property type="molecule type" value="Genomic_DNA"/>
</dbReference>